<protein>
    <recommendedName>
        <fullName evidence="3">Energy transducer TonB</fullName>
    </recommendedName>
</protein>
<organism evidence="1 2">
    <name type="scientific">Flavobacterium davisii</name>
    <dbReference type="NCBI Taxonomy" id="2906077"/>
    <lineage>
        <taxon>Bacteria</taxon>
        <taxon>Pseudomonadati</taxon>
        <taxon>Bacteroidota</taxon>
        <taxon>Flavobacteriia</taxon>
        <taxon>Flavobacteriales</taxon>
        <taxon>Flavobacteriaceae</taxon>
        <taxon>Flavobacterium</taxon>
    </lineage>
</organism>
<gene>
    <name evidence="1" type="ORF">BWK59_04045</name>
</gene>
<dbReference type="Proteomes" id="UP000197768">
    <property type="component" value="Unassembled WGS sequence"/>
</dbReference>
<accession>A0A246GK75</accession>
<dbReference type="EMBL" id="MTCZ01000022">
    <property type="protein sequence ID" value="OWP84702.1"/>
    <property type="molecule type" value="Genomic_DNA"/>
</dbReference>
<evidence type="ECO:0008006" key="3">
    <source>
        <dbReference type="Google" id="ProtNLM"/>
    </source>
</evidence>
<sequence length="439" mass="50086">MKKIIFALVFLICGITNCNSQINNLKDLLEISELTVEEMVSELQGIWKLNTPEQDTSEKGFITERYIFSYNRENKKQVLKKCGKMDLLSNQTMWLTNFISDDKELLNRITKNLVYQGFELKVKSKSNSMYEDGNRIVTIQTESDDNYKLPNGCYSIIVIVDKRINGGYIKSNKENQNTKKKISNNALNNISNSSNSVKEKINLVKNLSELILISKTSSSEIYSKLNSNWKNIDSPKNEEPLNEWYSFVNEKQYLESYVGWDNGTRKDVRITTFEFSDKNLLDNIIIDLSKTDFKLEETTKEYSTYVNNDDIMTIFFDNKTSKKGNYKVELSITPLKATINSKSNYENYNDNGTGLNGRKIIKKPSPEYNCNEQGKVVVEITVDKNGNVINAIAGVNGTTNKSACLLNASKIAALGTKWQPDNNAPDKQIGKIEYNFRLN</sequence>
<reference evidence="1 2" key="1">
    <citation type="journal article" date="2017" name="Infect. Genet. Evol.">
        <title>Comparative genome analysis of fish pathogen Flavobacterium columnare reveals extensive sequence diversity within the species.</title>
        <authorList>
            <person name="Kayansamruaj P."/>
            <person name="Dong H.T."/>
            <person name="Hirono I."/>
            <person name="Kondo H."/>
            <person name="Senapin S."/>
            <person name="Rodkhum C."/>
        </authorList>
    </citation>
    <scope>NUCLEOTIDE SEQUENCE [LARGE SCALE GENOMIC DNA]</scope>
    <source>
        <strain evidence="1 2">1215</strain>
    </source>
</reference>
<proteinExistence type="predicted"/>
<dbReference type="RefSeq" id="WP_088391286.1">
    <property type="nucleotide sequence ID" value="NZ_MTCZ01000022.1"/>
</dbReference>
<dbReference type="AlphaFoldDB" id="A0A246GK75"/>
<evidence type="ECO:0000313" key="1">
    <source>
        <dbReference type="EMBL" id="OWP84702.1"/>
    </source>
</evidence>
<comment type="caution">
    <text evidence="1">The sequence shown here is derived from an EMBL/GenBank/DDBJ whole genome shotgun (WGS) entry which is preliminary data.</text>
</comment>
<evidence type="ECO:0000313" key="2">
    <source>
        <dbReference type="Proteomes" id="UP000197768"/>
    </source>
</evidence>
<name>A0A246GK75_9FLAO</name>